<protein>
    <submittedName>
        <fullName evidence="9">DMT family transporter</fullName>
    </submittedName>
</protein>
<evidence type="ECO:0000256" key="7">
    <source>
        <dbReference type="SAM" id="Phobius"/>
    </source>
</evidence>
<gene>
    <name evidence="9" type="ORF">Q5761_02600</name>
</gene>
<dbReference type="PANTHER" id="PTHR32322">
    <property type="entry name" value="INNER MEMBRANE TRANSPORTER"/>
    <property type="match status" value="1"/>
</dbReference>
<feature type="transmembrane region" description="Helical" evidence="7">
    <location>
        <begin position="83"/>
        <end position="103"/>
    </location>
</feature>
<reference evidence="9 10" key="1">
    <citation type="submission" date="2023-08" db="EMBL/GenBank/DDBJ databases">
        <title>Genome sequence of Thermaerobacter compostii strain Ins1, a spore-forming filamentous bacterium isolated from a deep geothermal reservoir.</title>
        <authorList>
            <person name="Bregnard D."/>
            <person name="Gonzalez D."/>
            <person name="Junier P."/>
        </authorList>
    </citation>
    <scope>NUCLEOTIDE SEQUENCE [LARGE SCALE GENOMIC DNA]</scope>
    <source>
        <strain evidence="9 10">Ins1</strain>
    </source>
</reference>
<feature type="transmembrane region" description="Helical" evidence="7">
    <location>
        <begin position="208"/>
        <end position="225"/>
    </location>
</feature>
<feature type="transmembrane region" description="Helical" evidence="7">
    <location>
        <begin position="183"/>
        <end position="202"/>
    </location>
</feature>
<evidence type="ECO:0000259" key="8">
    <source>
        <dbReference type="Pfam" id="PF00892"/>
    </source>
</evidence>
<dbReference type="PANTHER" id="PTHR32322:SF2">
    <property type="entry name" value="EAMA DOMAIN-CONTAINING PROTEIN"/>
    <property type="match status" value="1"/>
</dbReference>
<name>A0ABZ0QSY9_9FIRM</name>
<keyword evidence="4 7" id="KW-1133">Transmembrane helix</keyword>
<dbReference type="RefSeq" id="WP_318751085.1">
    <property type="nucleotide sequence ID" value="NZ_CP132508.1"/>
</dbReference>
<dbReference type="InterPro" id="IPR037185">
    <property type="entry name" value="EmrE-like"/>
</dbReference>
<feature type="transmembrane region" description="Helical" evidence="7">
    <location>
        <begin position="155"/>
        <end position="176"/>
    </location>
</feature>
<feature type="domain" description="EamA" evidence="8">
    <location>
        <begin position="292"/>
        <end position="373"/>
    </location>
</feature>
<evidence type="ECO:0000313" key="9">
    <source>
        <dbReference type="EMBL" id="WPD19578.1"/>
    </source>
</evidence>
<comment type="similarity">
    <text evidence="2">Belongs to the EamA transporter family.</text>
</comment>
<evidence type="ECO:0000256" key="2">
    <source>
        <dbReference type="ARBA" id="ARBA00007362"/>
    </source>
</evidence>
<feature type="region of interest" description="Disordered" evidence="6">
    <location>
        <begin position="383"/>
        <end position="427"/>
    </location>
</feature>
<dbReference type="InterPro" id="IPR000620">
    <property type="entry name" value="EamA_dom"/>
</dbReference>
<evidence type="ECO:0000256" key="3">
    <source>
        <dbReference type="ARBA" id="ARBA00022692"/>
    </source>
</evidence>
<keyword evidence="10" id="KW-1185">Reference proteome</keyword>
<feature type="compositionally biased region" description="Basic and acidic residues" evidence="6">
    <location>
        <begin position="27"/>
        <end position="37"/>
    </location>
</feature>
<proteinExistence type="inferred from homology"/>
<evidence type="ECO:0000256" key="4">
    <source>
        <dbReference type="ARBA" id="ARBA00022989"/>
    </source>
</evidence>
<feature type="compositionally biased region" description="Low complexity" evidence="6">
    <location>
        <begin position="383"/>
        <end position="393"/>
    </location>
</feature>
<evidence type="ECO:0000256" key="6">
    <source>
        <dbReference type="SAM" id="MobiDB-lite"/>
    </source>
</evidence>
<evidence type="ECO:0000256" key="5">
    <source>
        <dbReference type="ARBA" id="ARBA00023136"/>
    </source>
</evidence>
<accession>A0ABZ0QSY9</accession>
<feature type="transmembrane region" description="Helical" evidence="7">
    <location>
        <begin position="46"/>
        <end position="63"/>
    </location>
</feature>
<dbReference type="EMBL" id="CP132508">
    <property type="protein sequence ID" value="WPD19578.1"/>
    <property type="molecule type" value="Genomic_DNA"/>
</dbReference>
<feature type="transmembrane region" description="Helical" evidence="7">
    <location>
        <begin position="237"/>
        <end position="256"/>
    </location>
</feature>
<organism evidence="9 10">
    <name type="scientific">Thermaerobacter composti</name>
    <dbReference type="NCBI Taxonomy" id="554949"/>
    <lineage>
        <taxon>Bacteria</taxon>
        <taxon>Bacillati</taxon>
        <taxon>Bacillota</taxon>
        <taxon>Clostridia</taxon>
        <taxon>Eubacteriales</taxon>
        <taxon>Clostridiales Family XVII. Incertae Sedis</taxon>
        <taxon>Thermaerobacter</taxon>
    </lineage>
</organism>
<dbReference type="Pfam" id="PF00892">
    <property type="entry name" value="EamA"/>
    <property type="match status" value="2"/>
</dbReference>
<feature type="region of interest" description="Disordered" evidence="6">
    <location>
        <begin position="1"/>
        <end position="43"/>
    </location>
</feature>
<feature type="domain" description="EamA" evidence="8">
    <location>
        <begin position="48"/>
        <end position="190"/>
    </location>
</feature>
<dbReference type="Proteomes" id="UP001304683">
    <property type="component" value="Chromosome"/>
</dbReference>
<feature type="transmembrane region" description="Helical" evidence="7">
    <location>
        <begin position="304"/>
        <end position="325"/>
    </location>
</feature>
<keyword evidence="3 7" id="KW-0812">Transmembrane</keyword>
<feature type="compositionally biased region" description="Pro residues" evidence="6">
    <location>
        <begin position="416"/>
        <end position="427"/>
    </location>
</feature>
<sequence length="427" mass="43483">MRSPRCRRRNRDRALPAPGAGAIHAAPQRERRREPGPRRQGGAREAVGAALGLLAVVLFSLTLPATRVALEHLPGELVGPGRSAGAALAAALAALAVRGRAAAPGSPRGRPAVRPMAHWLPPPPAWPSVLVVAAGTTVAFPWLSTLALTQLPAAHGAVLLGLLPLLTSGLAALRAGERPSARFWLAAMVGSGVVTGFAVRQGAGRPHAADFLMLAAVVLAAAGHAEGGRLARRHGGFLPVAWGLWAALPLTLAATWEAIVAGPAAPSVSEPPSSGPAPMASPSLSAAAATATARPGWDPAVRAWLAWLYISVVTQFGAFILWYLAMALAGVARTSQLQLLQPFLTLFVAHAALGERVDGVTVLAAVAVALVVAVGRRAAVYPAERPAPATDTASPPPGGTAPSPPRLPQDAAGPPAAAPPQPPSRWP</sequence>
<dbReference type="InterPro" id="IPR050638">
    <property type="entry name" value="AA-Vitamin_Transporters"/>
</dbReference>
<evidence type="ECO:0000313" key="10">
    <source>
        <dbReference type="Proteomes" id="UP001304683"/>
    </source>
</evidence>
<feature type="transmembrane region" description="Helical" evidence="7">
    <location>
        <begin position="124"/>
        <end position="143"/>
    </location>
</feature>
<evidence type="ECO:0000256" key="1">
    <source>
        <dbReference type="ARBA" id="ARBA00004141"/>
    </source>
</evidence>
<feature type="compositionally biased region" description="Basic residues" evidence="6">
    <location>
        <begin position="1"/>
        <end position="11"/>
    </location>
</feature>
<feature type="compositionally biased region" description="Pro residues" evidence="6">
    <location>
        <begin position="394"/>
        <end position="407"/>
    </location>
</feature>
<comment type="subcellular location">
    <subcellularLocation>
        <location evidence="1">Membrane</location>
        <topology evidence="1">Multi-pass membrane protein</topology>
    </subcellularLocation>
</comment>
<feature type="compositionally biased region" description="Low complexity" evidence="6">
    <location>
        <begin position="15"/>
        <end position="26"/>
    </location>
</feature>
<dbReference type="SUPFAM" id="SSF103481">
    <property type="entry name" value="Multidrug resistance efflux transporter EmrE"/>
    <property type="match status" value="2"/>
</dbReference>
<keyword evidence="5 7" id="KW-0472">Membrane</keyword>